<protein>
    <submittedName>
        <fullName evidence="1">Uncharacterized protein</fullName>
    </submittedName>
</protein>
<reference evidence="1 2" key="1">
    <citation type="submission" date="2019-05" db="EMBL/GenBank/DDBJ databases">
        <title>Another draft genome of Portunus trituberculatus and its Hox gene families provides insights of decapod evolution.</title>
        <authorList>
            <person name="Jeong J.-H."/>
            <person name="Song I."/>
            <person name="Kim S."/>
            <person name="Choi T."/>
            <person name="Kim D."/>
            <person name="Ryu S."/>
            <person name="Kim W."/>
        </authorList>
    </citation>
    <scope>NUCLEOTIDE SEQUENCE [LARGE SCALE GENOMIC DNA]</scope>
    <source>
        <tissue evidence="1">Muscle</tissue>
    </source>
</reference>
<evidence type="ECO:0000313" key="2">
    <source>
        <dbReference type="Proteomes" id="UP000324222"/>
    </source>
</evidence>
<name>A0A5B7EM34_PORTR</name>
<sequence length="312" mass="34163">MEVGIGKWVLKTLHYGYVLPLLCPPLLSARSTEFVSYAQGSNRHMSLDLVVQDMLAKGAIGLVVGKLEGFYAHLFLVPKVTGDWRPVFDLLVLNKFLMVPEETLEGSVEPSLVVGSSFPAVSSGPLLVDGSVSFAQGSSLCDGPFTVRVLIWVTLISGFWFPQEQRFHINHLEMMDVFWALQPFQQELSGTVVSLMSDNWTVVAYLRNSGALGLSLCRRVRLCSCDSDCPVVASGKLISSAAESASGPILECCLHGSLCSASLIATSFTSFPEHFTFTRGDFSWKVARFIACLVRQSSARVYQAKWSVFCVV</sequence>
<evidence type="ECO:0000313" key="1">
    <source>
        <dbReference type="EMBL" id="MPC34388.1"/>
    </source>
</evidence>
<dbReference type="EMBL" id="VSRR010003044">
    <property type="protein sequence ID" value="MPC34388.1"/>
    <property type="molecule type" value="Genomic_DNA"/>
</dbReference>
<comment type="caution">
    <text evidence="1">The sequence shown here is derived from an EMBL/GenBank/DDBJ whole genome shotgun (WGS) entry which is preliminary data.</text>
</comment>
<dbReference type="AlphaFoldDB" id="A0A5B7EM34"/>
<keyword evidence="2" id="KW-1185">Reference proteome</keyword>
<proteinExistence type="predicted"/>
<organism evidence="1 2">
    <name type="scientific">Portunus trituberculatus</name>
    <name type="common">Swimming crab</name>
    <name type="synonym">Neptunus trituberculatus</name>
    <dbReference type="NCBI Taxonomy" id="210409"/>
    <lineage>
        <taxon>Eukaryota</taxon>
        <taxon>Metazoa</taxon>
        <taxon>Ecdysozoa</taxon>
        <taxon>Arthropoda</taxon>
        <taxon>Crustacea</taxon>
        <taxon>Multicrustacea</taxon>
        <taxon>Malacostraca</taxon>
        <taxon>Eumalacostraca</taxon>
        <taxon>Eucarida</taxon>
        <taxon>Decapoda</taxon>
        <taxon>Pleocyemata</taxon>
        <taxon>Brachyura</taxon>
        <taxon>Eubrachyura</taxon>
        <taxon>Portunoidea</taxon>
        <taxon>Portunidae</taxon>
        <taxon>Portuninae</taxon>
        <taxon>Portunus</taxon>
    </lineage>
</organism>
<gene>
    <name evidence="1" type="ORF">E2C01_027775</name>
</gene>
<dbReference type="Proteomes" id="UP000324222">
    <property type="component" value="Unassembled WGS sequence"/>
</dbReference>
<accession>A0A5B7EM34</accession>
<dbReference type="CDD" id="cd09275">
    <property type="entry name" value="RNase_HI_RT_DIRS1"/>
    <property type="match status" value="1"/>
</dbReference>